<dbReference type="FunCoup" id="A0A482WT16">
    <property type="interactions" value="488"/>
</dbReference>
<dbReference type="OrthoDB" id="10029128at2759"/>
<dbReference type="SMART" id="SM00353">
    <property type="entry name" value="HLH"/>
    <property type="match status" value="1"/>
</dbReference>
<evidence type="ECO:0000313" key="8">
    <source>
        <dbReference type="EMBL" id="RZF36717.1"/>
    </source>
</evidence>
<dbReference type="FunFam" id="4.10.280.10:FF:000036">
    <property type="entry name" value="Transcription factor AP-4"/>
    <property type="match status" value="1"/>
</dbReference>
<dbReference type="Pfam" id="PF00010">
    <property type="entry name" value="HLH"/>
    <property type="match status" value="1"/>
</dbReference>
<sequence length="573" mass="61252">MDNPMSSEVCSSETDDLSTCFIIKYEDDSEDDLRRGLLSRRSNSFLGASYTTQNEVRVEIKKSSSSTDVCDYAMQDDDFDNKCIRFGSLSGGERPESPLGGSRGAVMEQEKRIRREIANSNERRRMQSINAGFQSLRTLLPHHEGEKLSKAAILQQTAEYIYQLEQEKTRLLSQNCQLKRLINQHEGEATAPKKRKTEAGVVVLTPNETSDVDGVAAALLTPEPLAMVTTSGGTGATPTIITAMDVGNDSCSNDQPLPTTAAAAANGDLIELRVQLDRERGLRMILEDQVRSLETQLYPERIREITQQVQLQYQQRDEEEMQPAVITPIRRESGSSTASEAAPAAAASQQQETAAAVATLQVVSAAALQPVSHTETVIATVNASPPASPKAPASKAAPKAAASSTPRLTILEAAIKAEPRVEVERIPSPNSPAAGDELTQARVYLASTSRQNLETIVEAIRHLEGDALFSNEEGGAAAAAAAAVNSNPVVAAARAAAAGGSQRQPRITLAAAASQEAPLALTKQSTTPRLLKVEMNQFLQFNTSSSSSSSAATAAATPLQQQRPGVIVVKQHT</sequence>
<evidence type="ECO:0000256" key="5">
    <source>
        <dbReference type="ARBA" id="ARBA00023242"/>
    </source>
</evidence>
<accession>A0A482WT16</accession>
<dbReference type="GO" id="GO:0000981">
    <property type="term" value="F:DNA-binding transcription factor activity, RNA polymerase II-specific"/>
    <property type="evidence" value="ECO:0007669"/>
    <property type="project" value="TreeGrafter"/>
</dbReference>
<dbReference type="AlphaFoldDB" id="A0A482WT16"/>
<dbReference type="STRING" id="195883.A0A482WT16"/>
<organism evidence="8 9">
    <name type="scientific">Laodelphax striatellus</name>
    <name type="common">Small brown planthopper</name>
    <name type="synonym">Delphax striatella</name>
    <dbReference type="NCBI Taxonomy" id="195883"/>
    <lineage>
        <taxon>Eukaryota</taxon>
        <taxon>Metazoa</taxon>
        <taxon>Ecdysozoa</taxon>
        <taxon>Arthropoda</taxon>
        <taxon>Hexapoda</taxon>
        <taxon>Insecta</taxon>
        <taxon>Pterygota</taxon>
        <taxon>Neoptera</taxon>
        <taxon>Paraneoptera</taxon>
        <taxon>Hemiptera</taxon>
        <taxon>Auchenorrhyncha</taxon>
        <taxon>Fulgoroidea</taxon>
        <taxon>Delphacidae</taxon>
        <taxon>Criomorphinae</taxon>
        <taxon>Laodelphax</taxon>
    </lineage>
</organism>
<evidence type="ECO:0000256" key="2">
    <source>
        <dbReference type="ARBA" id="ARBA00023015"/>
    </source>
</evidence>
<dbReference type="EMBL" id="QKKF02025899">
    <property type="protein sequence ID" value="RZF36717.1"/>
    <property type="molecule type" value="Genomic_DNA"/>
</dbReference>
<dbReference type="Gene3D" id="4.10.280.10">
    <property type="entry name" value="Helix-loop-helix DNA-binding domain"/>
    <property type="match status" value="1"/>
</dbReference>
<dbReference type="Proteomes" id="UP000291343">
    <property type="component" value="Unassembled WGS sequence"/>
</dbReference>
<evidence type="ECO:0000256" key="3">
    <source>
        <dbReference type="ARBA" id="ARBA00023125"/>
    </source>
</evidence>
<dbReference type="PANTHER" id="PTHR15741:SF27">
    <property type="entry name" value="TRANSCRIPTION FACTOR AP-4"/>
    <property type="match status" value="1"/>
</dbReference>
<keyword evidence="9" id="KW-1185">Reference proteome</keyword>
<dbReference type="GO" id="GO:0046983">
    <property type="term" value="F:protein dimerization activity"/>
    <property type="evidence" value="ECO:0007669"/>
    <property type="project" value="InterPro"/>
</dbReference>
<evidence type="ECO:0000313" key="9">
    <source>
        <dbReference type="Proteomes" id="UP000291343"/>
    </source>
</evidence>
<reference evidence="8 9" key="1">
    <citation type="journal article" date="2017" name="Gigascience">
        <title>Genome sequence of the small brown planthopper, Laodelphax striatellus.</title>
        <authorList>
            <person name="Zhu J."/>
            <person name="Jiang F."/>
            <person name="Wang X."/>
            <person name="Yang P."/>
            <person name="Bao Y."/>
            <person name="Zhao W."/>
            <person name="Wang W."/>
            <person name="Lu H."/>
            <person name="Wang Q."/>
            <person name="Cui N."/>
            <person name="Li J."/>
            <person name="Chen X."/>
            <person name="Luo L."/>
            <person name="Yu J."/>
            <person name="Kang L."/>
            <person name="Cui F."/>
        </authorList>
    </citation>
    <scope>NUCLEOTIDE SEQUENCE [LARGE SCALE GENOMIC DNA]</scope>
    <source>
        <strain evidence="8">Lst14</strain>
    </source>
</reference>
<keyword evidence="3" id="KW-0238">DNA-binding</keyword>
<dbReference type="GO" id="GO:0005634">
    <property type="term" value="C:nucleus"/>
    <property type="evidence" value="ECO:0007669"/>
    <property type="project" value="UniProtKB-SubCell"/>
</dbReference>
<dbReference type="InParanoid" id="A0A482WT16"/>
<dbReference type="SUPFAM" id="SSF47459">
    <property type="entry name" value="HLH, helix-loop-helix DNA-binding domain"/>
    <property type="match status" value="1"/>
</dbReference>
<keyword evidence="4" id="KW-0804">Transcription</keyword>
<dbReference type="InterPro" id="IPR011598">
    <property type="entry name" value="bHLH_dom"/>
</dbReference>
<gene>
    <name evidence="8" type="ORF">LSTR_LSTR005030</name>
</gene>
<proteinExistence type="predicted"/>
<keyword evidence="5" id="KW-0539">Nucleus</keyword>
<evidence type="ECO:0000256" key="6">
    <source>
        <dbReference type="SAM" id="MobiDB-lite"/>
    </source>
</evidence>
<evidence type="ECO:0000256" key="1">
    <source>
        <dbReference type="ARBA" id="ARBA00004123"/>
    </source>
</evidence>
<dbReference type="GO" id="GO:0000978">
    <property type="term" value="F:RNA polymerase II cis-regulatory region sequence-specific DNA binding"/>
    <property type="evidence" value="ECO:0007669"/>
    <property type="project" value="TreeGrafter"/>
</dbReference>
<dbReference type="InterPro" id="IPR036638">
    <property type="entry name" value="HLH_DNA-bd_sf"/>
</dbReference>
<dbReference type="InterPro" id="IPR052207">
    <property type="entry name" value="Max-like/E-box_TFs"/>
</dbReference>
<dbReference type="PANTHER" id="PTHR15741">
    <property type="entry name" value="BASIC HELIX-LOOP-HELIX ZIP TRANSCRIPTION FACTOR"/>
    <property type="match status" value="1"/>
</dbReference>
<comment type="subcellular location">
    <subcellularLocation>
        <location evidence="1">Nucleus</location>
    </subcellularLocation>
</comment>
<keyword evidence="2" id="KW-0805">Transcription regulation</keyword>
<evidence type="ECO:0000256" key="4">
    <source>
        <dbReference type="ARBA" id="ARBA00023163"/>
    </source>
</evidence>
<feature type="domain" description="BHLH" evidence="7">
    <location>
        <begin position="113"/>
        <end position="164"/>
    </location>
</feature>
<dbReference type="SMR" id="A0A482WT16"/>
<dbReference type="PROSITE" id="PS50888">
    <property type="entry name" value="BHLH"/>
    <property type="match status" value="1"/>
</dbReference>
<evidence type="ECO:0000259" key="7">
    <source>
        <dbReference type="PROSITE" id="PS50888"/>
    </source>
</evidence>
<feature type="region of interest" description="Disordered" evidence="6">
    <location>
        <begin position="383"/>
        <end position="404"/>
    </location>
</feature>
<name>A0A482WT16_LAOST</name>
<feature type="compositionally biased region" description="Low complexity" evidence="6">
    <location>
        <begin position="390"/>
        <end position="404"/>
    </location>
</feature>
<protein>
    <recommendedName>
        <fullName evidence="7">BHLH domain-containing protein</fullName>
    </recommendedName>
</protein>
<comment type="caution">
    <text evidence="8">The sequence shown here is derived from an EMBL/GenBank/DDBJ whole genome shotgun (WGS) entry which is preliminary data.</text>
</comment>
<dbReference type="CDD" id="cd11419">
    <property type="entry name" value="bHLHzip_TFAP4"/>
    <property type="match status" value="1"/>
</dbReference>